<keyword evidence="2" id="KW-0663">Pyridoxal phosphate</keyword>
<name>A0A235B532_9BACL</name>
<proteinExistence type="predicted"/>
<evidence type="ECO:0000256" key="1">
    <source>
        <dbReference type="ARBA" id="ARBA00001933"/>
    </source>
</evidence>
<dbReference type="GO" id="GO:0006567">
    <property type="term" value="P:L-threonine catabolic process"/>
    <property type="evidence" value="ECO:0007669"/>
    <property type="project" value="TreeGrafter"/>
</dbReference>
<dbReference type="EMBL" id="NOWF01000006">
    <property type="protein sequence ID" value="OYD07420.1"/>
    <property type="molecule type" value="Genomic_DNA"/>
</dbReference>
<keyword evidence="4" id="KW-1133">Transmembrane helix</keyword>
<evidence type="ECO:0000256" key="3">
    <source>
        <dbReference type="ARBA" id="ARBA00023239"/>
    </source>
</evidence>
<protein>
    <recommendedName>
        <fullName evidence="5">Tryptophan synthase beta chain-like PALP domain-containing protein</fullName>
    </recommendedName>
</protein>
<dbReference type="Gene3D" id="3.40.50.1100">
    <property type="match status" value="1"/>
</dbReference>
<gene>
    <name evidence="6" type="ORF">CHM34_10955</name>
</gene>
<dbReference type="InterPro" id="IPR050147">
    <property type="entry name" value="Ser/Thr_Dehydratase"/>
</dbReference>
<keyword evidence="4" id="KW-0812">Transmembrane</keyword>
<dbReference type="OrthoDB" id="9811476at2"/>
<dbReference type="PANTHER" id="PTHR48078">
    <property type="entry name" value="THREONINE DEHYDRATASE, MITOCHONDRIAL-RELATED"/>
    <property type="match status" value="1"/>
</dbReference>
<evidence type="ECO:0000313" key="7">
    <source>
        <dbReference type="Proteomes" id="UP000215459"/>
    </source>
</evidence>
<dbReference type="Pfam" id="PF00291">
    <property type="entry name" value="PALP"/>
    <property type="match status" value="1"/>
</dbReference>
<dbReference type="SUPFAM" id="SSF53686">
    <property type="entry name" value="Tryptophan synthase beta subunit-like PLP-dependent enzymes"/>
    <property type="match status" value="1"/>
</dbReference>
<comment type="cofactor">
    <cofactor evidence="1">
        <name>pyridoxal 5'-phosphate</name>
        <dbReference type="ChEBI" id="CHEBI:597326"/>
    </cofactor>
</comment>
<reference evidence="6 7" key="1">
    <citation type="submission" date="2017-07" db="EMBL/GenBank/DDBJ databases">
        <title>The genome sequence of Paludifilum halophilum highlights mechanisms for microbial adaptation to high salt environemnts.</title>
        <authorList>
            <person name="Belbahri L."/>
        </authorList>
    </citation>
    <scope>NUCLEOTIDE SEQUENCE [LARGE SCALE GENOMIC DNA]</scope>
    <source>
        <strain evidence="6 7">DSM 102817</strain>
    </source>
</reference>
<organism evidence="6 7">
    <name type="scientific">Paludifilum halophilum</name>
    <dbReference type="NCBI Taxonomy" id="1642702"/>
    <lineage>
        <taxon>Bacteria</taxon>
        <taxon>Bacillati</taxon>
        <taxon>Bacillota</taxon>
        <taxon>Bacilli</taxon>
        <taxon>Bacillales</taxon>
        <taxon>Thermoactinomycetaceae</taxon>
        <taxon>Paludifilum</taxon>
    </lineage>
</organism>
<feature type="domain" description="Tryptophan synthase beta chain-like PALP" evidence="5">
    <location>
        <begin position="2"/>
        <end position="129"/>
    </location>
</feature>
<evidence type="ECO:0000259" key="5">
    <source>
        <dbReference type="Pfam" id="PF00291"/>
    </source>
</evidence>
<dbReference type="Proteomes" id="UP000215459">
    <property type="component" value="Unassembled WGS sequence"/>
</dbReference>
<evidence type="ECO:0000313" key="6">
    <source>
        <dbReference type="EMBL" id="OYD07420.1"/>
    </source>
</evidence>
<dbReference type="InterPro" id="IPR036052">
    <property type="entry name" value="TrpB-like_PALP_sf"/>
</dbReference>
<feature type="transmembrane region" description="Helical" evidence="4">
    <location>
        <begin position="29"/>
        <end position="47"/>
    </location>
</feature>
<dbReference type="AlphaFoldDB" id="A0A235B532"/>
<dbReference type="GO" id="GO:0009097">
    <property type="term" value="P:isoleucine biosynthetic process"/>
    <property type="evidence" value="ECO:0007669"/>
    <property type="project" value="TreeGrafter"/>
</dbReference>
<comment type="caution">
    <text evidence="6">The sequence shown here is derived from an EMBL/GenBank/DDBJ whole genome shotgun (WGS) entry which is preliminary data.</text>
</comment>
<evidence type="ECO:0000256" key="4">
    <source>
        <dbReference type="SAM" id="Phobius"/>
    </source>
</evidence>
<dbReference type="GO" id="GO:0004794">
    <property type="term" value="F:threonine deaminase activity"/>
    <property type="evidence" value="ECO:0007669"/>
    <property type="project" value="TreeGrafter"/>
</dbReference>
<keyword evidence="4" id="KW-0472">Membrane</keyword>
<dbReference type="InterPro" id="IPR001926">
    <property type="entry name" value="TrpB-like_PALP"/>
</dbReference>
<dbReference type="GO" id="GO:0006565">
    <property type="term" value="P:L-serine catabolic process"/>
    <property type="evidence" value="ECO:0007669"/>
    <property type="project" value="TreeGrafter"/>
</dbReference>
<sequence>MPAYEDPVVIAAQGTVGLEALWDQPDFDVILVPAVGGGLICGVAIAAKTMNPNVRVIGVQSEASPPWYYSFHAKQMVDVEYKESLAEGLFGKIGEENLRLALNYVDDFILVKEQDIAEAMCWMAQHHHHPVKKYYPS</sequence>
<dbReference type="PANTHER" id="PTHR48078:SF6">
    <property type="entry name" value="L-THREONINE DEHYDRATASE CATABOLIC TDCB"/>
    <property type="match status" value="1"/>
</dbReference>
<accession>A0A235B532</accession>
<dbReference type="GO" id="GO:0003941">
    <property type="term" value="F:L-serine ammonia-lyase activity"/>
    <property type="evidence" value="ECO:0007669"/>
    <property type="project" value="TreeGrafter"/>
</dbReference>
<keyword evidence="7" id="KW-1185">Reference proteome</keyword>
<evidence type="ECO:0000256" key="2">
    <source>
        <dbReference type="ARBA" id="ARBA00022898"/>
    </source>
</evidence>
<keyword evidence="3" id="KW-0456">Lyase</keyword>